<evidence type="ECO:0000256" key="3">
    <source>
        <dbReference type="ARBA" id="ARBA00022692"/>
    </source>
</evidence>
<dbReference type="GO" id="GO:0004930">
    <property type="term" value="F:G protein-coupled receptor activity"/>
    <property type="evidence" value="ECO:0007669"/>
    <property type="project" value="UniProtKB-KW"/>
</dbReference>
<dbReference type="InterPro" id="IPR038550">
    <property type="entry name" value="GPCR_3_9-Cys_sf"/>
</dbReference>
<evidence type="ECO:0000256" key="1">
    <source>
        <dbReference type="ARBA" id="ARBA00004651"/>
    </source>
</evidence>
<dbReference type="Pfam" id="PF07562">
    <property type="entry name" value="NCD3G"/>
    <property type="match status" value="1"/>
</dbReference>
<dbReference type="CDD" id="cd13953">
    <property type="entry name" value="7tm_classC_mGluR-like"/>
    <property type="match status" value="1"/>
</dbReference>
<dbReference type="GO" id="GO:0005886">
    <property type="term" value="C:plasma membrane"/>
    <property type="evidence" value="ECO:0007669"/>
    <property type="project" value="UniProtKB-SubCell"/>
</dbReference>
<evidence type="ECO:0000313" key="13">
    <source>
        <dbReference type="EMBL" id="KAK0054508.1"/>
    </source>
</evidence>
<dbReference type="InterPro" id="IPR000337">
    <property type="entry name" value="GPCR_3"/>
</dbReference>
<keyword evidence="7 13" id="KW-0675">Receptor</keyword>
<keyword evidence="3 10" id="KW-0812">Transmembrane</keyword>
<dbReference type="InterPro" id="IPR001828">
    <property type="entry name" value="ANF_lig-bd_rcpt"/>
</dbReference>
<dbReference type="PRINTS" id="PR00248">
    <property type="entry name" value="GPCRMGR"/>
</dbReference>
<evidence type="ECO:0000256" key="6">
    <source>
        <dbReference type="ARBA" id="ARBA00023136"/>
    </source>
</evidence>
<gene>
    <name evidence="13" type="ORF">Bpfe_016084</name>
</gene>
<feature type="transmembrane region" description="Helical" evidence="10">
    <location>
        <begin position="682"/>
        <end position="706"/>
    </location>
</feature>
<accession>A0AAD8BH44</accession>
<evidence type="ECO:0000313" key="14">
    <source>
        <dbReference type="Proteomes" id="UP001233172"/>
    </source>
</evidence>
<evidence type="ECO:0000256" key="2">
    <source>
        <dbReference type="ARBA" id="ARBA00022475"/>
    </source>
</evidence>
<comment type="subcellular location">
    <subcellularLocation>
        <location evidence="1">Cell membrane</location>
        <topology evidence="1">Multi-pass membrane protein</topology>
    </subcellularLocation>
</comment>
<feature type="transmembrane region" description="Helical" evidence="10">
    <location>
        <begin position="613"/>
        <end position="634"/>
    </location>
</feature>
<dbReference type="InterPro" id="IPR017978">
    <property type="entry name" value="GPCR_3_C"/>
</dbReference>
<dbReference type="Pfam" id="PF01094">
    <property type="entry name" value="ANF_receptor"/>
    <property type="match status" value="1"/>
</dbReference>
<keyword evidence="14" id="KW-1185">Reference proteome</keyword>
<evidence type="ECO:0000256" key="10">
    <source>
        <dbReference type="SAM" id="Phobius"/>
    </source>
</evidence>
<feature type="signal peptide" evidence="11">
    <location>
        <begin position="1"/>
        <end position="31"/>
    </location>
</feature>
<dbReference type="PANTHER" id="PTHR24060">
    <property type="entry name" value="METABOTROPIC GLUTAMATE RECEPTOR"/>
    <property type="match status" value="1"/>
</dbReference>
<reference evidence="13" key="1">
    <citation type="journal article" date="2023" name="PLoS Negl. Trop. Dis.">
        <title>A genome sequence for Biomphalaria pfeifferi, the major vector snail for the human-infecting parasite Schistosoma mansoni.</title>
        <authorList>
            <person name="Bu L."/>
            <person name="Lu L."/>
            <person name="Laidemitt M.R."/>
            <person name="Zhang S.M."/>
            <person name="Mutuku M."/>
            <person name="Mkoji G."/>
            <person name="Steinauer M."/>
            <person name="Loker E.S."/>
        </authorList>
    </citation>
    <scope>NUCLEOTIDE SEQUENCE</scope>
    <source>
        <strain evidence="13">KasaAsao</strain>
    </source>
</reference>
<feature type="transmembrane region" description="Helical" evidence="10">
    <location>
        <begin position="576"/>
        <end position="601"/>
    </location>
</feature>
<keyword evidence="6 10" id="KW-0472">Membrane</keyword>
<feature type="domain" description="G-protein coupled receptors family 3 profile" evidence="12">
    <location>
        <begin position="576"/>
        <end position="827"/>
    </location>
</feature>
<sequence>MFRTKRKFRKRELFIPSLILLSLARIEEVGTIQPVPGLSGRAYKDLGDVNLGVFFAITKYDPQHLCGDELRFPLLQQYIEAIVYAVDEINRSPALLPNITLGYAIVDDCVKESAAVAQALRFLPRRNCTTMEINDNADQYDVVGVIGPERSDNSLAVSLVLGPVKIPQISFLSSSDELSNKDLHSYFLRMIPPDRQQVDAILTFIQAQKWTYVSIIYSAGSYGESAYLRFKQRAEAFGICLAVHRKTTLVMTSEEYVEIIEELLQKSKARVVVAFIGGEEMVRLFQQAHAMNVSKQFIWIGSDGWSERLTILPIEYQPSVYGSFSFLVSAREHSRFNDYFDSLRPNCTKNPWFQEFWEWAFDCSFKQRTCDDSQRISQSSKFYRLGLISKAIDTVYVYGHAMHNLIADKCPQATGEEASECIKKTGLLDYLRNVSFEGSSGYIQFDDNYNLKGYYEVRQNLPGNALNLKPVCRIDLDNGTSISVLSNYTWEYVTYSGWQNVPPESVCSPPCGVNEYKVPDLVKCCWDCRECRKNEIVFQNGSSCQVCPKFNWPDPLANFTRCSLIEPTSLLYTKGVVIFEMAAIALGLVTTVFVLIAFIYYKEASIIKAASRELSFLQLIAIMLGFVTILLYVLPPTDQICSVAYCLFCFSLNLLHAPLLVKAIRIYRIFLAPSKCARGLRFISPFSQVVISCLIVLGQVIIVSIVTTLQRPRAMKNQLSLLEREVELSCHMSPAMLVSFLSYNLTIVLLSSVFAFKTRMVPDNFNESRFISVCVTTTLVVWVAFIPTYIHSAKQYLKTLLLTLALLMNHSLALTFLFLSKLFAILYYNKTTAAVNPAEASPAPRFKLSLQHSASYVLPYATTNGQV</sequence>
<dbReference type="PROSITE" id="PS50259">
    <property type="entry name" value="G_PROTEIN_RECEP_F3_4"/>
    <property type="match status" value="1"/>
</dbReference>
<keyword evidence="2" id="KW-1003">Cell membrane</keyword>
<evidence type="ECO:0000256" key="11">
    <source>
        <dbReference type="SAM" id="SignalP"/>
    </source>
</evidence>
<keyword evidence="11" id="KW-0732">Signal</keyword>
<keyword evidence="5" id="KW-0297">G-protein coupled receptor</keyword>
<comment type="caution">
    <text evidence="13">The sequence shown here is derived from an EMBL/GenBank/DDBJ whole genome shotgun (WGS) entry which is preliminary data.</text>
</comment>
<proteinExistence type="predicted"/>
<feature type="transmembrane region" description="Helical" evidence="10">
    <location>
        <begin position="768"/>
        <end position="790"/>
    </location>
</feature>
<dbReference type="InterPro" id="IPR050726">
    <property type="entry name" value="mGluR"/>
</dbReference>
<feature type="transmembrane region" description="Helical" evidence="10">
    <location>
        <begin position="640"/>
        <end position="661"/>
    </location>
</feature>
<dbReference type="FunFam" id="3.40.50.2300:FF:000145">
    <property type="entry name" value="Glutamate receptor, metabotropic"/>
    <property type="match status" value="1"/>
</dbReference>
<evidence type="ECO:0000256" key="4">
    <source>
        <dbReference type="ARBA" id="ARBA00022989"/>
    </source>
</evidence>
<dbReference type="InterPro" id="IPR028082">
    <property type="entry name" value="Peripla_BP_I"/>
</dbReference>
<dbReference type="SUPFAM" id="SSF53822">
    <property type="entry name" value="Periplasmic binding protein-like I"/>
    <property type="match status" value="1"/>
</dbReference>
<evidence type="ECO:0000256" key="9">
    <source>
        <dbReference type="ARBA" id="ARBA00023224"/>
    </source>
</evidence>
<name>A0AAD8BH44_BIOPF</name>
<dbReference type="Pfam" id="PF00003">
    <property type="entry name" value="7tm_3"/>
    <property type="match status" value="1"/>
</dbReference>
<dbReference type="Gene3D" id="2.10.50.30">
    <property type="entry name" value="GPCR, family 3, nine cysteines domain"/>
    <property type="match status" value="1"/>
</dbReference>
<evidence type="ECO:0000259" key="12">
    <source>
        <dbReference type="PROSITE" id="PS50259"/>
    </source>
</evidence>
<evidence type="ECO:0000256" key="5">
    <source>
        <dbReference type="ARBA" id="ARBA00023040"/>
    </source>
</evidence>
<feature type="chain" id="PRO_5042262053" evidence="11">
    <location>
        <begin position="32"/>
        <end position="867"/>
    </location>
</feature>
<keyword evidence="9" id="KW-0807">Transducer</keyword>
<keyword evidence="8" id="KW-0325">Glycoprotein</keyword>
<dbReference type="EMBL" id="JASAOG010000077">
    <property type="protein sequence ID" value="KAK0054508.1"/>
    <property type="molecule type" value="Genomic_DNA"/>
</dbReference>
<dbReference type="AlphaFoldDB" id="A0AAD8BH44"/>
<feature type="transmembrane region" description="Helical" evidence="10">
    <location>
        <begin position="796"/>
        <end position="819"/>
    </location>
</feature>
<evidence type="ECO:0000256" key="7">
    <source>
        <dbReference type="ARBA" id="ARBA00023170"/>
    </source>
</evidence>
<dbReference type="Proteomes" id="UP001233172">
    <property type="component" value="Unassembled WGS sequence"/>
</dbReference>
<protein>
    <submittedName>
        <fullName evidence="13">Metabotropic glutamate receptor 4</fullName>
    </submittedName>
</protein>
<reference evidence="13" key="2">
    <citation type="submission" date="2023-04" db="EMBL/GenBank/DDBJ databases">
        <authorList>
            <person name="Bu L."/>
            <person name="Lu L."/>
            <person name="Laidemitt M.R."/>
            <person name="Zhang S.M."/>
            <person name="Mutuku M."/>
            <person name="Mkoji G."/>
            <person name="Steinauer M."/>
            <person name="Loker E.S."/>
        </authorList>
    </citation>
    <scope>NUCLEOTIDE SEQUENCE</scope>
    <source>
        <strain evidence="13">KasaAsao</strain>
        <tissue evidence="13">Whole Snail</tissue>
    </source>
</reference>
<dbReference type="Gene3D" id="3.40.50.2300">
    <property type="match status" value="2"/>
</dbReference>
<organism evidence="13 14">
    <name type="scientific">Biomphalaria pfeifferi</name>
    <name type="common">Bloodfluke planorb</name>
    <name type="synonym">Freshwater snail</name>
    <dbReference type="NCBI Taxonomy" id="112525"/>
    <lineage>
        <taxon>Eukaryota</taxon>
        <taxon>Metazoa</taxon>
        <taxon>Spiralia</taxon>
        <taxon>Lophotrochozoa</taxon>
        <taxon>Mollusca</taxon>
        <taxon>Gastropoda</taxon>
        <taxon>Heterobranchia</taxon>
        <taxon>Euthyneura</taxon>
        <taxon>Panpulmonata</taxon>
        <taxon>Hygrophila</taxon>
        <taxon>Lymnaeoidea</taxon>
        <taxon>Planorbidae</taxon>
        <taxon>Biomphalaria</taxon>
    </lineage>
</organism>
<evidence type="ECO:0000256" key="8">
    <source>
        <dbReference type="ARBA" id="ARBA00023180"/>
    </source>
</evidence>
<feature type="transmembrane region" description="Helical" evidence="10">
    <location>
        <begin position="735"/>
        <end position="756"/>
    </location>
</feature>
<keyword evidence="4 10" id="KW-1133">Transmembrane helix</keyword>
<dbReference type="InterPro" id="IPR011500">
    <property type="entry name" value="GPCR_3_9-Cys_dom"/>
</dbReference>